<accession>A0A8S5P0U8</accession>
<dbReference type="EMBL" id="BK015298">
    <property type="protein sequence ID" value="DAE00083.1"/>
    <property type="molecule type" value="Genomic_DNA"/>
</dbReference>
<protein>
    <submittedName>
        <fullName evidence="1">Uncharacterized protein</fullName>
    </submittedName>
</protein>
<reference evidence="1" key="1">
    <citation type="journal article" date="2021" name="Proc. Natl. Acad. Sci. U.S.A.">
        <title>A Catalog of Tens of Thousands of Viruses from Human Metagenomes Reveals Hidden Associations with Chronic Diseases.</title>
        <authorList>
            <person name="Tisza M.J."/>
            <person name="Buck C.B."/>
        </authorList>
    </citation>
    <scope>NUCLEOTIDE SEQUENCE</scope>
    <source>
        <strain evidence="1">Ct0qt9</strain>
    </source>
</reference>
<proteinExistence type="predicted"/>
<name>A0A8S5P0U8_9CAUD</name>
<organism evidence="1">
    <name type="scientific">Siphoviridae sp. ct0qt9</name>
    <dbReference type="NCBI Taxonomy" id="2825298"/>
    <lineage>
        <taxon>Viruses</taxon>
        <taxon>Duplodnaviria</taxon>
        <taxon>Heunggongvirae</taxon>
        <taxon>Uroviricota</taxon>
        <taxon>Caudoviricetes</taxon>
    </lineage>
</organism>
<sequence length="38" mass="4288">MWLIWIRLALAAALMGILHNIQSSLSVSAIFAYTGWIR</sequence>
<evidence type="ECO:0000313" key="1">
    <source>
        <dbReference type="EMBL" id="DAE00083.1"/>
    </source>
</evidence>